<comment type="function">
    <text evidence="6">Also exhibits azoreductase activity. Catalyzes the reductive cleavage of the azo bond in aromatic azo compounds to the corresponding amines.</text>
</comment>
<dbReference type="PATRIC" id="fig|1003181.4.peg.4128"/>
<evidence type="ECO:0000313" key="8">
    <source>
        <dbReference type="EMBL" id="OAD21173.1"/>
    </source>
</evidence>
<feature type="binding site" evidence="6">
    <location>
        <position position="15"/>
    </location>
    <ligand>
        <name>FMN</name>
        <dbReference type="ChEBI" id="CHEBI:58210"/>
    </ligand>
</feature>
<evidence type="ECO:0000256" key="1">
    <source>
        <dbReference type="ARBA" id="ARBA00022630"/>
    </source>
</evidence>
<comment type="subunit">
    <text evidence="6">Homodimer.</text>
</comment>
<dbReference type="EC" id="1.7.1.17" evidence="6"/>
<comment type="similarity">
    <text evidence="6">Belongs to the azoreductase type 1 family.</text>
</comment>
<organism evidence="8 9">
    <name type="scientific">Candidatus Thiomargarita nelsonii</name>
    <dbReference type="NCBI Taxonomy" id="1003181"/>
    <lineage>
        <taxon>Bacteria</taxon>
        <taxon>Pseudomonadati</taxon>
        <taxon>Pseudomonadota</taxon>
        <taxon>Gammaproteobacteria</taxon>
        <taxon>Thiotrichales</taxon>
        <taxon>Thiotrichaceae</taxon>
        <taxon>Thiomargarita</taxon>
    </lineage>
</organism>
<keyword evidence="9" id="KW-1185">Reference proteome</keyword>
<comment type="catalytic activity">
    <reaction evidence="6">
        <text>2 a quinone + NADH + H(+) = 2 a 1,4-benzosemiquinone + NAD(+)</text>
        <dbReference type="Rhea" id="RHEA:65952"/>
        <dbReference type="ChEBI" id="CHEBI:15378"/>
        <dbReference type="ChEBI" id="CHEBI:57540"/>
        <dbReference type="ChEBI" id="CHEBI:57945"/>
        <dbReference type="ChEBI" id="CHEBI:132124"/>
        <dbReference type="ChEBI" id="CHEBI:134225"/>
    </reaction>
</comment>
<dbReference type="HAMAP" id="MF_01216">
    <property type="entry name" value="Azoreductase_type1"/>
    <property type="match status" value="1"/>
</dbReference>
<evidence type="ECO:0000256" key="5">
    <source>
        <dbReference type="ARBA" id="ARBA00048542"/>
    </source>
</evidence>
<proteinExistence type="inferred from homology"/>
<dbReference type="InterPro" id="IPR023048">
    <property type="entry name" value="NADH:quinone_OxRdtase_FMN_depd"/>
</dbReference>
<dbReference type="Gene3D" id="3.40.50.360">
    <property type="match status" value="1"/>
</dbReference>
<dbReference type="PANTHER" id="PTHR43741:SF2">
    <property type="entry name" value="FMN-DEPENDENT NADH:QUINONE OXIDOREDUCTASE"/>
    <property type="match status" value="1"/>
</dbReference>
<dbReference type="GO" id="GO:0010181">
    <property type="term" value="F:FMN binding"/>
    <property type="evidence" value="ECO:0007669"/>
    <property type="project" value="UniProtKB-UniRule"/>
</dbReference>
<protein>
    <recommendedName>
        <fullName evidence="6">FMN dependent NADH:quinone oxidoreductase</fullName>
        <ecNumber evidence="6">1.6.5.-</ecNumber>
    </recommendedName>
    <alternativeName>
        <fullName evidence="6">Azo-dye reductase</fullName>
    </alternativeName>
    <alternativeName>
        <fullName evidence="6">FMN-dependent NADH-azo compound oxidoreductase</fullName>
    </alternativeName>
    <alternativeName>
        <fullName evidence="6">FMN-dependent NADH-azoreductase</fullName>
        <ecNumber evidence="6">1.7.1.17</ecNumber>
    </alternativeName>
</protein>
<comment type="function">
    <text evidence="6">Quinone reductase that provides resistance to thiol-specific stress caused by electrophilic quinones.</text>
</comment>
<comment type="catalytic activity">
    <reaction evidence="5">
        <text>N,N-dimethyl-1,4-phenylenediamine + anthranilate + 2 NAD(+) = 2-(4-dimethylaminophenyl)diazenylbenzoate + 2 NADH + 2 H(+)</text>
        <dbReference type="Rhea" id="RHEA:55872"/>
        <dbReference type="ChEBI" id="CHEBI:15378"/>
        <dbReference type="ChEBI" id="CHEBI:15783"/>
        <dbReference type="ChEBI" id="CHEBI:16567"/>
        <dbReference type="ChEBI" id="CHEBI:57540"/>
        <dbReference type="ChEBI" id="CHEBI:57945"/>
        <dbReference type="ChEBI" id="CHEBI:71579"/>
        <dbReference type="EC" id="1.7.1.17"/>
    </reaction>
    <physiologicalReaction direction="right-to-left" evidence="5">
        <dbReference type="Rhea" id="RHEA:55874"/>
    </physiologicalReaction>
</comment>
<gene>
    <name evidence="6" type="primary">azoR</name>
    <name evidence="8" type="ORF">THIOM_003067</name>
</gene>
<dbReference type="GO" id="GO:0016652">
    <property type="term" value="F:oxidoreductase activity, acting on NAD(P)H as acceptor"/>
    <property type="evidence" value="ECO:0007669"/>
    <property type="project" value="UniProtKB-UniRule"/>
</dbReference>
<dbReference type="Pfam" id="PF02525">
    <property type="entry name" value="Flavodoxin_2"/>
    <property type="match status" value="1"/>
</dbReference>
<keyword evidence="1 6" id="KW-0285">Flavoprotein</keyword>
<dbReference type="GO" id="GO:0009055">
    <property type="term" value="F:electron transfer activity"/>
    <property type="evidence" value="ECO:0007669"/>
    <property type="project" value="UniProtKB-UniRule"/>
</dbReference>
<feature type="binding site" evidence="6">
    <location>
        <begin position="21"/>
        <end position="23"/>
    </location>
    <ligand>
        <name>FMN</name>
        <dbReference type="ChEBI" id="CHEBI:58210"/>
    </ligand>
</feature>
<evidence type="ECO:0000256" key="3">
    <source>
        <dbReference type="ARBA" id="ARBA00023002"/>
    </source>
</evidence>
<evidence type="ECO:0000256" key="6">
    <source>
        <dbReference type="HAMAP-Rule" id="MF_01216"/>
    </source>
</evidence>
<comment type="caution">
    <text evidence="6">Lacks conserved residue(s) required for the propagation of feature annotation.</text>
</comment>
<keyword evidence="3 6" id="KW-0560">Oxidoreductase</keyword>
<accession>A0A176RZE5</accession>
<dbReference type="EMBL" id="LUTY01001818">
    <property type="protein sequence ID" value="OAD21173.1"/>
    <property type="molecule type" value="Genomic_DNA"/>
</dbReference>
<dbReference type="SUPFAM" id="SSF52218">
    <property type="entry name" value="Flavoproteins"/>
    <property type="match status" value="1"/>
</dbReference>
<dbReference type="AlphaFoldDB" id="A0A176RZE5"/>
<sequence>MEQDKMKTLLVVDSSPLTQGSKSRELTQLFTQQWAKKYPADKIIERHVGHHPLPHLDEATIHAFFTPPEARTAEQREAVALSDELIDELESTDVLVIGSPMHNFSITSTLKAWIDHIVRAGRTFNYTEQGPQGLLTEKTVYILAARGGNYAAGSPMQQLNHQDTYLKTILGFIGLTNVQTISAEGVSMGNEGFEHAKQMVMETV</sequence>
<evidence type="ECO:0000259" key="7">
    <source>
        <dbReference type="Pfam" id="PF02525"/>
    </source>
</evidence>
<evidence type="ECO:0000256" key="4">
    <source>
        <dbReference type="ARBA" id="ARBA00023027"/>
    </source>
</evidence>
<comment type="cofactor">
    <cofactor evidence="6">
        <name>FMN</name>
        <dbReference type="ChEBI" id="CHEBI:58210"/>
    </cofactor>
    <text evidence="6">Binds 1 FMN per subunit.</text>
</comment>
<dbReference type="InterPro" id="IPR029039">
    <property type="entry name" value="Flavoprotein-like_sf"/>
</dbReference>
<dbReference type="EC" id="1.6.5.-" evidence="6"/>
<dbReference type="GO" id="GO:0016655">
    <property type="term" value="F:oxidoreductase activity, acting on NAD(P)H, quinone or similar compound as acceptor"/>
    <property type="evidence" value="ECO:0007669"/>
    <property type="project" value="InterPro"/>
</dbReference>
<reference evidence="8 9" key="1">
    <citation type="submission" date="2016-05" db="EMBL/GenBank/DDBJ databases">
        <title>Single-cell genome of chain-forming Candidatus Thiomargarita nelsonii and comparison to other large sulfur-oxidizing bacteria.</title>
        <authorList>
            <person name="Winkel M."/>
            <person name="Salman V."/>
            <person name="Woyke T."/>
            <person name="Schulz-Vogt H."/>
            <person name="Richter M."/>
            <person name="Flood B."/>
            <person name="Bailey J."/>
            <person name="Amann R."/>
            <person name="Mussmann M."/>
        </authorList>
    </citation>
    <scope>NUCLEOTIDE SEQUENCE [LARGE SCALE GENOMIC DNA]</scope>
    <source>
        <strain evidence="8 9">THI036</strain>
    </source>
</reference>
<dbReference type="InterPro" id="IPR003680">
    <property type="entry name" value="Flavodoxin_fold"/>
</dbReference>
<keyword evidence="4 6" id="KW-0520">NAD</keyword>
<dbReference type="Proteomes" id="UP000076962">
    <property type="component" value="Unassembled WGS sequence"/>
</dbReference>
<dbReference type="InterPro" id="IPR050104">
    <property type="entry name" value="FMN-dep_NADH:Q_OxRdtase_AzoR1"/>
</dbReference>
<feature type="domain" description="Flavodoxin-like fold" evidence="7">
    <location>
        <begin position="7"/>
        <end position="193"/>
    </location>
</feature>
<evidence type="ECO:0000256" key="2">
    <source>
        <dbReference type="ARBA" id="ARBA00022643"/>
    </source>
</evidence>
<comment type="caution">
    <text evidence="8">The sequence shown here is derived from an EMBL/GenBank/DDBJ whole genome shotgun (WGS) entry which is preliminary data.</text>
</comment>
<name>A0A176RZE5_9GAMM</name>
<keyword evidence="2 6" id="KW-0288">FMN</keyword>
<dbReference type="PANTHER" id="PTHR43741">
    <property type="entry name" value="FMN-DEPENDENT NADH-AZOREDUCTASE 1"/>
    <property type="match status" value="1"/>
</dbReference>
<evidence type="ECO:0000313" key="9">
    <source>
        <dbReference type="Proteomes" id="UP000076962"/>
    </source>
</evidence>